<dbReference type="Pfam" id="PF13380">
    <property type="entry name" value="CoA_binding_2"/>
    <property type="match status" value="1"/>
</dbReference>
<evidence type="ECO:0000256" key="1">
    <source>
        <dbReference type="ARBA" id="ARBA00022598"/>
    </source>
</evidence>
<dbReference type="InterPro" id="IPR013815">
    <property type="entry name" value="ATP_grasp_subdomain_1"/>
</dbReference>
<comment type="similarity">
    <text evidence="4">In the N-terminal section; belongs to the acetate CoA ligase alpha subunit family.</text>
</comment>
<reference evidence="6 7" key="1">
    <citation type="submission" date="2018-09" db="EMBL/GenBank/DDBJ databases">
        <authorList>
            <person name="Wang Z."/>
        </authorList>
    </citation>
    <scope>NUCLEOTIDE SEQUENCE [LARGE SCALE GENOMIC DNA]</scope>
    <source>
        <strain evidence="6 7">ALS 81</strain>
    </source>
</reference>
<keyword evidence="3" id="KW-0067">ATP-binding</keyword>
<evidence type="ECO:0000256" key="2">
    <source>
        <dbReference type="ARBA" id="ARBA00022741"/>
    </source>
</evidence>
<keyword evidence="1" id="KW-0436">Ligase</keyword>
<evidence type="ECO:0000259" key="5">
    <source>
        <dbReference type="PROSITE" id="PS51186"/>
    </source>
</evidence>
<dbReference type="Gene3D" id="3.30.1490.20">
    <property type="entry name" value="ATP-grasp fold, A domain"/>
    <property type="match status" value="1"/>
</dbReference>
<dbReference type="OrthoDB" id="9807426at2"/>
<dbReference type="SMART" id="SM00881">
    <property type="entry name" value="CoA_binding"/>
    <property type="match status" value="1"/>
</dbReference>
<dbReference type="InterPro" id="IPR036291">
    <property type="entry name" value="NAD(P)-bd_dom_sf"/>
</dbReference>
<dbReference type="Gene3D" id="3.40.50.261">
    <property type="entry name" value="Succinyl-CoA synthetase domains"/>
    <property type="match status" value="2"/>
</dbReference>
<evidence type="ECO:0000313" key="6">
    <source>
        <dbReference type="EMBL" id="RKF18586.1"/>
    </source>
</evidence>
<evidence type="ECO:0000256" key="4">
    <source>
        <dbReference type="ARBA" id="ARBA00060888"/>
    </source>
</evidence>
<comment type="caution">
    <text evidence="6">The sequence shown here is derived from an EMBL/GenBank/DDBJ whole genome shotgun (WGS) entry which is preliminary data.</text>
</comment>
<evidence type="ECO:0000313" key="7">
    <source>
        <dbReference type="Proteomes" id="UP000286482"/>
    </source>
</evidence>
<organism evidence="6 7">
    <name type="scientific">Alginatibacterium sediminis</name>
    <dbReference type="NCBI Taxonomy" id="2164068"/>
    <lineage>
        <taxon>Bacteria</taxon>
        <taxon>Pseudomonadati</taxon>
        <taxon>Pseudomonadota</taxon>
        <taxon>Gammaproteobacteria</taxon>
        <taxon>Alteromonadales</taxon>
        <taxon>Alteromonadaceae</taxon>
        <taxon>Alginatibacterium</taxon>
    </lineage>
</organism>
<dbReference type="AlphaFoldDB" id="A0A420ED38"/>
<dbReference type="Gene3D" id="3.40.630.30">
    <property type="match status" value="1"/>
</dbReference>
<gene>
    <name evidence="6" type="ORF">DBZ36_09270</name>
</gene>
<dbReference type="InterPro" id="IPR016181">
    <property type="entry name" value="Acyl_CoA_acyltransferase"/>
</dbReference>
<evidence type="ECO:0000256" key="3">
    <source>
        <dbReference type="ARBA" id="ARBA00022840"/>
    </source>
</evidence>
<dbReference type="SUPFAM" id="SSF55729">
    <property type="entry name" value="Acyl-CoA N-acyltransferases (Nat)"/>
    <property type="match status" value="1"/>
</dbReference>
<dbReference type="Pfam" id="PF13607">
    <property type="entry name" value="Succ_CoA_lig"/>
    <property type="match status" value="1"/>
</dbReference>
<dbReference type="SUPFAM" id="SSF56059">
    <property type="entry name" value="Glutathione synthetase ATP-binding domain-like"/>
    <property type="match status" value="1"/>
</dbReference>
<dbReference type="InterPro" id="IPR016102">
    <property type="entry name" value="Succinyl-CoA_synth-like"/>
</dbReference>
<dbReference type="GO" id="GO:0016747">
    <property type="term" value="F:acyltransferase activity, transferring groups other than amino-acyl groups"/>
    <property type="evidence" value="ECO:0007669"/>
    <property type="project" value="InterPro"/>
</dbReference>
<dbReference type="CDD" id="cd04301">
    <property type="entry name" value="NAT_SF"/>
    <property type="match status" value="1"/>
</dbReference>
<name>A0A420ED38_9ALTE</name>
<dbReference type="SUPFAM" id="SSF52210">
    <property type="entry name" value="Succinyl-CoA synthetase domains"/>
    <property type="match status" value="2"/>
</dbReference>
<dbReference type="Pfam" id="PF13549">
    <property type="entry name" value="ATP-grasp_5"/>
    <property type="match status" value="1"/>
</dbReference>
<dbReference type="FunFam" id="3.30.1490.20:FF:000020">
    <property type="entry name" value="Protein lysine acetyltransferase"/>
    <property type="match status" value="1"/>
</dbReference>
<dbReference type="RefSeq" id="WP_120354665.1">
    <property type="nucleotide sequence ID" value="NZ_RAQO01000005.1"/>
</dbReference>
<dbReference type="EMBL" id="RAQO01000005">
    <property type="protein sequence ID" value="RKF18586.1"/>
    <property type="molecule type" value="Genomic_DNA"/>
</dbReference>
<dbReference type="PROSITE" id="PS51186">
    <property type="entry name" value="GNAT"/>
    <property type="match status" value="1"/>
</dbReference>
<dbReference type="GO" id="GO:0005524">
    <property type="term" value="F:ATP binding"/>
    <property type="evidence" value="ECO:0007669"/>
    <property type="project" value="UniProtKB-KW"/>
</dbReference>
<protein>
    <submittedName>
        <fullName evidence="6">GNAT family N-acetyltransferase</fullName>
    </submittedName>
</protein>
<dbReference type="PANTHER" id="PTHR43334">
    <property type="entry name" value="ACETATE--COA LIGASE [ADP-FORMING]"/>
    <property type="match status" value="1"/>
</dbReference>
<dbReference type="InterPro" id="IPR051538">
    <property type="entry name" value="Acyl-CoA_Synth/Transferase"/>
</dbReference>
<dbReference type="InterPro" id="IPR000182">
    <property type="entry name" value="GNAT_dom"/>
</dbReference>
<dbReference type="Pfam" id="PF00583">
    <property type="entry name" value="Acetyltransf_1"/>
    <property type="match status" value="1"/>
</dbReference>
<dbReference type="SUPFAM" id="SSF51735">
    <property type="entry name" value="NAD(P)-binding Rossmann-fold domains"/>
    <property type="match status" value="1"/>
</dbReference>
<keyword evidence="2" id="KW-0547">Nucleotide-binding</keyword>
<proteinExistence type="inferred from homology"/>
<feature type="domain" description="N-acetyltransferase" evidence="5">
    <location>
        <begin position="734"/>
        <end position="890"/>
    </location>
</feature>
<dbReference type="Gene3D" id="3.40.50.720">
    <property type="entry name" value="NAD(P)-binding Rossmann-like Domain"/>
    <property type="match status" value="1"/>
</dbReference>
<accession>A0A420ED38</accession>
<sequence length="891" mass="97734">MRIRSLSDAMNPQSVAVIGASNRERSAGRAVMLNLLQSKFKGPVMPVSRKHKAVLGVLAYPSIESLPISPDLAILCVANGHLETCIQELIKRECKLAIIIADGQLMTNGVMVSQSILSLARANQMRILGPNSLGLILPYLGLNASSAHIAAHPGHIAFISQSAAIATTVLDWANTKQIGFSNFVSIGDALDTDASELMDFLGRDPRTQAVMIYIDSVQDPQRFMSAARAISRIKPVLVVKSGRSLAGAKAAVLHTGGRSGYDGVFDAAIRRSGMLRVGDLHELFAAVETLAHSQRLRGERLAIMSNGGGPAVLALDALIERGGKLAQLGAETIAKLNQCLPQNWSGTNPIDMLGDADPERYRNVLEILLQSDELDAVLIMYSPSALSMSHETAQAVIDCCRTRKGRAAKINILSNWMGEETVASSRKAFAQARLPTYRTPEGATGAFMHMVEYRRNQKFLTETPQSISSTQDLQSTLDKLDAWSAQQQFILETHQVAPILNDYKIEVVETKACATIEQAIEAAQWMGYPVALKIQSQDFWHKSDVHGVSLNLNSAEDMHRADQAMRDRVAQSSPDAKIEGLIVQRMALSAGAQELRIAVIDDDVFGPVIALGEGSDWDLSRDAAFALPPLNMALSRYLVIQALKTQKIRDRQLLQGLDMDALCRLLTRISKLVVDCPQILALDLNPVVAMGKQMLVLDANVRLRASTSTPARLAIQPYPKQYEQQCETRDGKPILLRPILPEDEPLLQRFDAQLSDDDRYKRYFGAREALNHEDLAVLTQIDYSREMAFVATRVMDSGEIEILAVARGSIDPDNIESEFAMAVRSDLQGLGLGKIMLVKLIDYYREQGTQQLAGMTMMENRAMAGLARKLGFAVSMDMEEGVIQMHMQLQV</sequence>
<dbReference type="PANTHER" id="PTHR43334:SF1">
    <property type="entry name" value="3-HYDROXYPROPIONATE--COA LIGASE [ADP-FORMING]"/>
    <property type="match status" value="1"/>
</dbReference>
<keyword evidence="6" id="KW-0808">Transferase</keyword>
<dbReference type="InterPro" id="IPR003781">
    <property type="entry name" value="CoA-bd"/>
</dbReference>
<dbReference type="Gene3D" id="3.30.470.20">
    <property type="entry name" value="ATP-grasp fold, B domain"/>
    <property type="match status" value="1"/>
</dbReference>
<dbReference type="GO" id="GO:0016874">
    <property type="term" value="F:ligase activity"/>
    <property type="evidence" value="ECO:0007669"/>
    <property type="project" value="UniProtKB-KW"/>
</dbReference>
<dbReference type="InterPro" id="IPR032875">
    <property type="entry name" value="Succ_CoA_lig_flav_dom"/>
</dbReference>
<keyword evidence="7" id="KW-1185">Reference proteome</keyword>
<dbReference type="Proteomes" id="UP000286482">
    <property type="component" value="Unassembled WGS sequence"/>
</dbReference>